<keyword evidence="3" id="KW-1185">Reference proteome</keyword>
<reference evidence="2 3" key="1">
    <citation type="journal article" date="2020" name="Nature">
        <title>Six reference-quality genomes reveal evolution of bat adaptations.</title>
        <authorList>
            <person name="Jebb D."/>
            <person name="Huang Z."/>
            <person name="Pippel M."/>
            <person name="Hughes G.M."/>
            <person name="Lavrichenko K."/>
            <person name="Devanna P."/>
            <person name="Winkler S."/>
            <person name="Jermiin L.S."/>
            <person name="Skirmuntt E.C."/>
            <person name="Katzourakis A."/>
            <person name="Burkitt-Gray L."/>
            <person name="Ray D.A."/>
            <person name="Sullivan K.A.M."/>
            <person name="Roscito J.G."/>
            <person name="Kirilenko B.M."/>
            <person name="Davalos L.M."/>
            <person name="Corthals A.P."/>
            <person name="Power M.L."/>
            <person name="Jones G."/>
            <person name="Ransome R.D."/>
            <person name="Dechmann D.K.N."/>
            <person name="Locatelli A.G."/>
            <person name="Puechmaille S.J."/>
            <person name="Fedrigo O."/>
            <person name="Jarvis E.D."/>
            <person name="Hiller M."/>
            <person name="Vernes S.C."/>
            <person name="Myers E.W."/>
            <person name="Teeling E.C."/>
        </authorList>
    </citation>
    <scope>NUCLEOTIDE SEQUENCE [LARGE SCALE GENOMIC DNA]</scope>
    <source>
        <strain evidence="2">MRouAeg1</strain>
        <tissue evidence="2">Muscle</tissue>
    </source>
</reference>
<feature type="region of interest" description="Disordered" evidence="1">
    <location>
        <begin position="34"/>
        <end position="125"/>
    </location>
</feature>
<protein>
    <submittedName>
        <fullName evidence="2">Uncharacterized protein</fullName>
    </submittedName>
</protein>
<dbReference type="EMBL" id="JACASE010000007">
    <property type="protein sequence ID" value="KAF6447620.1"/>
    <property type="molecule type" value="Genomic_DNA"/>
</dbReference>
<evidence type="ECO:0000313" key="3">
    <source>
        <dbReference type="Proteomes" id="UP000593571"/>
    </source>
</evidence>
<feature type="compositionally biased region" description="Polar residues" evidence="1">
    <location>
        <begin position="51"/>
        <end position="70"/>
    </location>
</feature>
<accession>A0A7J8FJ49</accession>
<evidence type="ECO:0000256" key="1">
    <source>
        <dbReference type="SAM" id="MobiDB-lite"/>
    </source>
</evidence>
<gene>
    <name evidence="2" type="ORF">HJG63_012024</name>
</gene>
<proteinExistence type="predicted"/>
<evidence type="ECO:0000313" key="2">
    <source>
        <dbReference type="EMBL" id="KAF6447620.1"/>
    </source>
</evidence>
<dbReference type="Proteomes" id="UP000593571">
    <property type="component" value="Unassembled WGS sequence"/>
</dbReference>
<sequence>MSPSALLRGTDGLAWCLSSGRETVAWSFTQGVFSAGASSGRPPPRCRDGTLSKQPHTGQGQVRTGPSASSRRNRRELQGELQGRRKIPREKLWRTGSRPRSRVLGTRTRCPGKGGGDQVSPRPFVGRGSVESGGASVSFLRVHEHSCLHFLQLVSFTFMVRKEGKGS</sequence>
<comment type="caution">
    <text evidence="2">The sequence shown here is derived from an EMBL/GenBank/DDBJ whole genome shotgun (WGS) entry which is preliminary data.</text>
</comment>
<organism evidence="2 3">
    <name type="scientific">Rousettus aegyptiacus</name>
    <name type="common">Egyptian fruit bat</name>
    <name type="synonym">Pteropus aegyptiacus</name>
    <dbReference type="NCBI Taxonomy" id="9407"/>
    <lineage>
        <taxon>Eukaryota</taxon>
        <taxon>Metazoa</taxon>
        <taxon>Chordata</taxon>
        <taxon>Craniata</taxon>
        <taxon>Vertebrata</taxon>
        <taxon>Euteleostomi</taxon>
        <taxon>Mammalia</taxon>
        <taxon>Eutheria</taxon>
        <taxon>Laurasiatheria</taxon>
        <taxon>Chiroptera</taxon>
        <taxon>Yinpterochiroptera</taxon>
        <taxon>Pteropodoidea</taxon>
        <taxon>Pteropodidae</taxon>
        <taxon>Rousettinae</taxon>
        <taxon>Rousettus</taxon>
    </lineage>
</organism>
<dbReference type="AlphaFoldDB" id="A0A7J8FJ49"/>
<name>A0A7J8FJ49_ROUAE</name>